<comment type="caution">
    <text evidence="1">The sequence shown here is derived from an EMBL/GenBank/DDBJ whole genome shotgun (WGS) entry which is preliminary data.</text>
</comment>
<proteinExistence type="predicted"/>
<keyword evidence="2" id="KW-1185">Reference proteome</keyword>
<protein>
    <submittedName>
        <fullName evidence="1">Uncharacterized protein</fullName>
    </submittedName>
</protein>
<name>A0A0L0CDA9_LUCCU</name>
<sequence>MTSIKTNYFGRIIEPLYINFNQGLHRPLSWFYILFRVAAFFFDYVWDRWSCGGLEGFDPIAILVIITFSFPLGMPNSPTFSTSHVANNFLCQRIARSVNVGRSNNRLYIALFFGQSKICSRFFASSCTQRLRQHSLTHNHIKVCLFTELR</sequence>
<evidence type="ECO:0000313" key="1">
    <source>
        <dbReference type="EMBL" id="KNC30250.1"/>
    </source>
</evidence>
<dbReference type="AlphaFoldDB" id="A0A0L0CDA9"/>
<gene>
    <name evidence="1" type="ORF">FF38_14511</name>
</gene>
<accession>A0A0L0CDA9</accession>
<evidence type="ECO:0000313" key="2">
    <source>
        <dbReference type="Proteomes" id="UP000037069"/>
    </source>
</evidence>
<dbReference type="EMBL" id="JRES01000557">
    <property type="protein sequence ID" value="KNC30250.1"/>
    <property type="molecule type" value="Genomic_DNA"/>
</dbReference>
<organism evidence="1 2">
    <name type="scientific">Lucilia cuprina</name>
    <name type="common">Green bottle fly</name>
    <name type="synonym">Australian sheep blowfly</name>
    <dbReference type="NCBI Taxonomy" id="7375"/>
    <lineage>
        <taxon>Eukaryota</taxon>
        <taxon>Metazoa</taxon>
        <taxon>Ecdysozoa</taxon>
        <taxon>Arthropoda</taxon>
        <taxon>Hexapoda</taxon>
        <taxon>Insecta</taxon>
        <taxon>Pterygota</taxon>
        <taxon>Neoptera</taxon>
        <taxon>Endopterygota</taxon>
        <taxon>Diptera</taxon>
        <taxon>Brachycera</taxon>
        <taxon>Muscomorpha</taxon>
        <taxon>Oestroidea</taxon>
        <taxon>Calliphoridae</taxon>
        <taxon>Luciliinae</taxon>
        <taxon>Lucilia</taxon>
    </lineage>
</organism>
<dbReference type="Proteomes" id="UP000037069">
    <property type="component" value="Unassembled WGS sequence"/>
</dbReference>
<reference evidence="1 2" key="1">
    <citation type="journal article" date="2015" name="Nat. Commun.">
        <title>Lucilia cuprina genome unlocks parasitic fly biology to underpin future interventions.</title>
        <authorList>
            <person name="Anstead C.A."/>
            <person name="Korhonen P.K."/>
            <person name="Young N.D."/>
            <person name="Hall R.S."/>
            <person name="Jex A.R."/>
            <person name="Murali S.C."/>
            <person name="Hughes D.S."/>
            <person name="Lee S.F."/>
            <person name="Perry T."/>
            <person name="Stroehlein A.J."/>
            <person name="Ansell B.R."/>
            <person name="Breugelmans B."/>
            <person name="Hofmann A."/>
            <person name="Qu J."/>
            <person name="Dugan S."/>
            <person name="Lee S.L."/>
            <person name="Chao H."/>
            <person name="Dinh H."/>
            <person name="Han Y."/>
            <person name="Doddapaneni H.V."/>
            <person name="Worley K.C."/>
            <person name="Muzny D.M."/>
            <person name="Ioannidis P."/>
            <person name="Waterhouse R.M."/>
            <person name="Zdobnov E.M."/>
            <person name="James P.J."/>
            <person name="Bagnall N.H."/>
            <person name="Kotze A.C."/>
            <person name="Gibbs R.A."/>
            <person name="Richards S."/>
            <person name="Batterham P."/>
            <person name="Gasser R.B."/>
        </authorList>
    </citation>
    <scope>NUCLEOTIDE SEQUENCE [LARGE SCALE GENOMIC DNA]</scope>
    <source>
        <strain evidence="1 2">LS</strain>
        <tissue evidence="1">Full body</tissue>
    </source>
</reference>